<comment type="caution">
    <text evidence="6">The sequence shown here is derived from an EMBL/GenBank/DDBJ whole genome shotgun (WGS) entry which is preliminary data.</text>
</comment>
<dbReference type="PROSITE" id="PS50937">
    <property type="entry name" value="HTH_MERR_2"/>
    <property type="match status" value="1"/>
</dbReference>
<proteinExistence type="predicted"/>
<dbReference type="PANTHER" id="PTHR30204:SF94">
    <property type="entry name" value="HEAVY METAL-DEPENDENT TRANSCRIPTIONAL REGULATOR HI_0293-RELATED"/>
    <property type="match status" value="1"/>
</dbReference>
<evidence type="ECO:0000256" key="2">
    <source>
        <dbReference type="ARBA" id="ARBA00023125"/>
    </source>
</evidence>
<name>A0A1R1EZX4_9BACL</name>
<evidence type="ECO:0000256" key="1">
    <source>
        <dbReference type="ARBA" id="ARBA00023015"/>
    </source>
</evidence>
<feature type="domain" description="HTH merR-type" evidence="5">
    <location>
        <begin position="1"/>
        <end position="68"/>
    </location>
</feature>
<dbReference type="EMBL" id="MRTP01000001">
    <property type="protein sequence ID" value="OMF57379.1"/>
    <property type="molecule type" value="Genomic_DNA"/>
</dbReference>
<protein>
    <submittedName>
        <fullName evidence="6">MerR family transcriptional regulator</fullName>
    </submittedName>
</protein>
<dbReference type="STRING" id="297318.BK138_01815"/>
<keyword evidence="7" id="KW-1185">Reference proteome</keyword>
<evidence type="ECO:0000313" key="7">
    <source>
        <dbReference type="Proteomes" id="UP000187172"/>
    </source>
</evidence>
<dbReference type="GO" id="GO:0003700">
    <property type="term" value="F:DNA-binding transcription factor activity"/>
    <property type="evidence" value="ECO:0007669"/>
    <property type="project" value="InterPro"/>
</dbReference>
<evidence type="ECO:0000256" key="3">
    <source>
        <dbReference type="ARBA" id="ARBA00023163"/>
    </source>
</evidence>
<dbReference type="AlphaFoldDB" id="A0A1R1EZX4"/>
<evidence type="ECO:0000259" key="5">
    <source>
        <dbReference type="PROSITE" id="PS50937"/>
    </source>
</evidence>
<dbReference type="Gene3D" id="1.10.1660.10">
    <property type="match status" value="1"/>
</dbReference>
<dbReference type="GO" id="GO:0003677">
    <property type="term" value="F:DNA binding"/>
    <property type="evidence" value="ECO:0007669"/>
    <property type="project" value="UniProtKB-KW"/>
</dbReference>
<keyword evidence="1" id="KW-0805">Transcription regulation</keyword>
<dbReference type="PRINTS" id="PR00040">
    <property type="entry name" value="HTHMERR"/>
</dbReference>
<evidence type="ECO:0000313" key="6">
    <source>
        <dbReference type="EMBL" id="OMF57379.1"/>
    </source>
</evidence>
<feature type="coiled-coil region" evidence="4">
    <location>
        <begin position="74"/>
        <end position="119"/>
    </location>
</feature>
<gene>
    <name evidence="6" type="ORF">BK138_01815</name>
</gene>
<dbReference type="SMART" id="SM00422">
    <property type="entry name" value="HTH_MERR"/>
    <property type="match status" value="1"/>
</dbReference>
<dbReference type="Proteomes" id="UP000187172">
    <property type="component" value="Unassembled WGS sequence"/>
</dbReference>
<dbReference type="InterPro" id="IPR009061">
    <property type="entry name" value="DNA-bd_dom_put_sf"/>
</dbReference>
<accession>A0A1R1EZX4</accession>
<dbReference type="InterPro" id="IPR047057">
    <property type="entry name" value="MerR_fam"/>
</dbReference>
<keyword evidence="4" id="KW-0175">Coiled coil</keyword>
<sequence>MKISQLSKITGASTRSIRHYEATNLLTASRLKNGFREFDEASIERIKTIKTYLNLGLTTKQIEKTLKCTDGYYKDEAEKVCREMIQMYEEMLLEVNRKMNALAVVKQEMEEQVRQMKESLYS</sequence>
<keyword evidence="3" id="KW-0804">Transcription</keyword>
<dbReference type="SUPFAM" id="SSF46955">
    <property type="entry name" value="Putative DNA-binding domain"/>
    <property type="match status" value="1"/>
</dbReference>
<dbReference type="Pfam" id="PF13411">
    <property type="entry name" value="MerR_1"/>
    <property type="match status" value="1"/>
</dbReference>
<keyword evidence="2" id="KW-0238">DNA-binding</keyword>
<dbReference type="PANTHER" id="PTHR30204">
    <property type="entry name" value="REDOX-CYCLING DRUG-SENSING TRANSCRIPTIONAL ACTIVATOR SOXR"/>
    <property type="match status" value="1"/>
</dbReference>
<dbReference type="RefSeq" id="WP_076165116.1">
    <property type="nucleotide sequence ID" value="NZ_MRTP01000001.1"/>
</dbReference>
<dbReference type="InterPro" id="IPR000551">
    <property type="entry name" value="MerR-type_HTH_dom"/>
</dbReference>
<reference evidence="6 7" key="1">
    <citation type="submission" date="2016-11" db="EMBL/GenBank/DDBJ databases">
        <title>Paenibacillus species isolates.</title>
        <authorList>
            <person name="Beno S.M."/>
        </authorList>
    </citation>
    <scope>NUCLEOTIDE SEQUENCE [LARGE SCALE GENOMIC DNA]</scope>
    <source>
        <strain evidence="6 7">FSL R5-0378</strain>
    </source>
</reference>
<organism evidence="6 7">
    <name type="scientific">Paenibacillus rhizosphaerae</name>
    <dbReference type="NCBI Taxonomy" id="297318"/>
    <lineage>
        <taxon>Bacteria</taxon>
        <taxon>Bacillati</taxon>
        <taxon>Bacillota</taxon>
        <taxon>Bacilli</taxon>
        <taxon>Bacillales</taxon>
        <taxon>Paenibacillaceae</taxon>
        <taxon>Paenibacillus</taxon>
    </lineage>
</organism>
<evidence type="ECO:0000256" key="4">
    <source>
        <dbReference type="SAM" id="Coils"/>
    </source>
</evidence>